<keyword evidence="2" id="KW-0812">Transmembrane</keyword>
<dbReference type="Proteomes" id="UP001174210">
    <property type="component" value="Unassembled WGS sequence"/>
</dbReference>
<sequence>MNEPTFDPRRKAAIRDLVVANADAHPGRAGGRKRTALIATLVVLALSISGGTVAYALGTGLLDLTPAAAPTATPTPTLTPTPTPAPTLTPSATTPPTQDPSDPSTWIIGFDGIGPVGVGVDISTVPALVPGWSDQTYDVCRDHQRDLVAPDGLALSAFRGADSTLTDQLYLGYNFTANGDRELATPRTAEGIGVGSTPDELLAAYPGIEKTGEYGDVVSYYGIGNGSGTWIVFAVLEGKVGGIQVGPSKTIPSEFCPA</sequence>
<evidence type="ECO:0008006" key="5">
    <source>
        <dbReference type="Google" id="ProtNLM"/>
    </source>
</evidence>
<comment type="caution">
    <text evidence="3">The sequence shown here is derived from an EMBL/GenBank/DDBJ whole genome shotgun (WGS) entry which is preliminary data.</text>
</comment>
<accession>A0ABT8IW96</accession>
<proteinExistence type="predicted"/>
<feature type="region of interest" description="Disordered" evidence="1">
    <location>
        <begin position="72"/>
        <end position="101"/>
    </location>
</feature>
<reference evidence="3" key="1">
    <citation type="submission" date="2023-03" db="EMBL/GenBank/DDBJ databases">
        <title>MT1 and MT2 Draft Genomes of Novel Species.</title>
        <authorList>
            <person name="Venkateswaran K."/>
        </authorList>
    </citation>
    <scope>NUCLEOTIDE SEQUENCE</scope>
    <source>
        <strain evidence="3">F6_8S_P_1A</strain>
    </source>
</reference>
<evidence type="ECO:0000313" key="4">
    <source>
        <dbReference type="Proteomes" id="UP001174210"/>
    </source>
</evidence>
<feature type="compositionally biased region" description="Pro residues" evidence="1">
    <location>
        <begin position="77"/>
        <end position="87"/>
    </location>
</feature>
<feature type="transmembrane region" description="Helical" evidence="2">
    <location>
        <begin position="36"/>
        <end position="57"/>
    </location>
</feature>
<name>A0ABT8IW96_9MICO</name>
<dbReference type="RefSeq" id="WP_301217469.1">
    <property type="nucleotide sequence ID" value="NZ_JAROCB010000002.1"/>
</dbReference>
<evidence type="ECO:0000313" key="3">
    <source>
        <dbReference type="EMBL" id="MDN4596953.1"/>
    </source>
</evidence>
<keyword evidence="4" id="KW-1185">Reference proteome</keyword>
<protein>
    <recommendedName>
        <fullName evidence="5">Alanine and proline-rich secreted protein Apa</fullName>
    </recommendedName>
</protein>
<evidence type="ECO:0000256" key="1">
    <source>
        <dbReference type="SAM" id="MobiDB-lite"/>
    </source>
</evidence>
<organism evidence="3 4">
    <name type="scientific">Leifsonia virtsii</name>
    <dbReference type="NCBI Taxonomy" id="3035915"/>
    <lineage>
        <taxon>Bacteria</taxon>
        <taxon>Bacillati</taxon>
        <taxon>Actinomycetota</taxon>
        <taxon>Actinomycetes</taxon>
        <taxon>Micrococcales</taxon>
        <taxon>Microbacteriaceae</taxon>
        <taxon>Leifsonia</taxon>
    </lineage>
</organism>
<keyword evidence="2" id="KW-1133">Transmembrane helix</keyword>
<keyword evidence="2" id="KW-0472">Membrane</keyword>
<gene>
    <name evidence="3" type="ORF">P5G59_07365</name>
</gene>
<evidence type="ECO:0000256" key="2">
    <source>
        <dbReference type="SAM" id="Phobius"/>
    </source>
</evidence>
<dbReference type="EMBL" id="JAROCB010000002">
    <property type="protein sequence ID" value="MDN4596953.1"/>
    <property type="molecule type" value="Genomic_DNA"/>
</dbReference>
<feature type="compositionally biased region" description="Low complexity" evidence="1">
    <location>
        <begin position="88"/>
        <end position="101"/>
    </location>
</feature>